<accession>A0A7I7SUP4</accession>
<dbReference type="Gene3D" id="3.20.20.370">
    <property type="entry name" value="Glycoside hydrolase/deacetylase"/>
    <property type="match status" value="1"/>
</dbReference>
<feature type="transmembrane region" description="Helical" evidence="4">
    <location>
        <begin position="29"/>
        <end position="48"/>
    </location>
</feature>
<dbReference type="PANTHER" id="PTHR10587">
    <property type="entry name" value="GLYCOSYL TRANSFERASE-RELATED"/>
    <property type="match status" value="1"/>
</dbReference>
<keyword evidence="4" id="KW-0812">Transmembrane</keyword>
<feature type="compositionally biased region" description="Pro residues" evidence="3">
    <location>
        <begin position="282"/>
        <end position="292"/>
    </location>
</feature>
<sequence length="310" mass="32690">MPRADRDQPAAAGKLSRVRRPPDSLSWSYLRTVIGVCAGVAVVVIGGFTGHVKVAKADSVDCSVVKCVALTFDDGPSPYTDRLLGILKDNDAKATFFAIGNKVAANPAGAKRVVDSGMELGSHTWEHPNMTAIPIEDVPAQFSKANDAIKAATGQTPVLWRPAGGLTNDAVNEIAAQYGLAAILWDVIPFDWMNDANTAATRYMLMTQIKPNSVVLFHDTYSSTVDLVEQFIPVLKANGYHLVTVTQMLGPRAPGSVYGSRDNGPPANALQDIPVADIPTLPATPSPKPMPNIPITDIPGANSGGPNNGA</sequence>
<dbReference type="Pfam" id="PF01522">
    <property type="entry name" value="Polysacc_deac_1"/>
    <property type="match status" value="1"/>
</dbReference>
<dbReference type="GO" id="GO:0046872">
    <property type="term" value="F:metal ion binding"/>
    <property type="evidence" value="ECO:0007669"/>
    <property type="project" value="UniProtKB-KW"/>
</dbReference>
<organism evidence="6 7">
    <name type="scientific">Mycolicibacterium sarraceniae</name>
    <dbReference type="NCBI Taxonomy" id="1534348"/>
    <lineage>
        <taxon>Bacteria</taxon>
        <taxon>Bacillati</taxon>
        <taxon>Actinomycetota</taxon>
        <taxon>Actinomycetes</taxon>
        <taxon>Mycobacteriales</taxon>
        <taxon>Mycobacteriaceae</taxon>
        <taxon>Mycolicibacterium</taxon>
    </lineage>
</organism>
<dbReference type="InterPro" id="IPR011330">
    <property type="entry name" value="Glyco_hydro/deAcase_b/a-brl"/>
</dbReference>
<keyword evidence="4" id="KW-1133">Transmembrane helix</keyword>
<dbReference type="GO" id="GO:0016810">
    <property type="term" value="F:hydrolase activity, acting on carbon-nitrogen (but not peptide) bonds"/>
    <property type="evidence" value="ECO:0007669"/>
    <property type="project" value="InterPro"/>
</dbReference>
<protein>
    <submittedName>
        <fullName evidence="6">Glycosyl hydrolase</fullName>
    </submittedName>
</protein>
<proteinExistence type="predicted"/>
<keyword evidence="2 6" id="KW-0378">Hydrolase</keyword>
<evidence type="ECO:0000313" key="6">
    <source>
        <dbReference type="EMBL" id="BBY59546.1"/>
    </source>
</evidence>
<dbReference type="EMBL" id="AP022595">
    <property type="protein sequence ID" value="BBY59546.1"/>
    <property type="molecule type" value="Genomic_DNA"/>
</dbReference>
<evidence type="ECO:0000256" key="4">
    <source>
        <dbReference type="SAM" id="Phobius"/>
    </source>
</evidence>
<dbReference type="KEGG" id="msar:MSAR_26820"/>
<evidence type="ECO:0000313" key="7">
    <source>
        <dbReference type="Proteomes" id="UP000466445"/>
    </source>
</evidence>
<dbReference type="CDD" id="cd10917">
    <property type="entry name" value="CE4_NodB_like_6s_7s"/>
    <property type="match status" value="1"/>
</dbReference>
<feature type="region of interest" description="Disordered" evidence="3">
    <location>
        <begin position="1"/>
        <end position="21"/>
    </location>
</feature>
<dbReference type="GO" id="GO:0005975">
    <property type="term" value="P:carbohydrate metabolic process"/>
    <property type="evidence" value="ECO:0007669"/>
    <property type="project" value="InterPro"/>
</dbReference>
<reference evidence="6 7" key="1">
    <citation type="journal article" date="2019" name="Emerg. Microbes Infect.">
        <title>Comprehensive subspecies identification of 175 nontuberculous mycobacteria species based on 7547 genomic profiles.</title>
        <authorList>
            <person name="Matsumoto Y."/>
            <person name="Kinjo T."/>
            <person name="Motooka D."/>
            <person name="Nabeya D."/>
            <person name="Jung N."/>
            <person name="Uechi K."/>
            <person name="Horii T."/>
            <person name="Iida T."/>
            <person name="Fujita J."/>
            <person name="Nakamura S."/>
        </authorList>
    </citation>
    <scope>NUCLEOTIDE SEQUENCE [LARGE SCALE GENOMIC DNA]</scope>
    <source>
        <strain evidence="6 7">JCM 30395</strain>
    </source>
</reference>
<gene>
    <name evidence="6" type="ORF">MSAR_26820</name>
</gene>
<keyword evidence="1" id="KW-0479">Metal-binding</keyword>
<name>A0A7I7SUP4_9MYCO</name>
<evidence type="ECO:0000256" key="3">
    <source>
        <dbReference type="SAM" id="MobiDB-lite"/>
    </source>
</evidence>
<dbReference type="SUPFAM" id="SSF88713">
    <property type="entry name" value="Glycoside hydrolase/deacetylase"/>
    <property type="match status" value="1"/>
</dbReference>
<dbReference type="PROSITE" id="PS51677">
    <property type="entry name" value="NODB"/>
    <property type="match status" value="1"/>
</dbReference>
<feature type="domain" description="NodB homology" evidence="5">
    <location>
        <begin position="66"/>
        <end position="243"/>
    </location>
</feature>
<feature type="region of interest" description="Disordered" evidence="3">
    <location>
        <begin position="277"/>
        <end position="310"/>
    </location>
</feature>
<evidence type="ECO:0000256" key="2">
    <source>
        <dbReference type="ARBA" id="ARBA00022801"/>
    </source>
</evidence>
<dbReference type="GO" id="GO:0016020">
    <property type="term" value="C:membrane"/>
    <property type="evidence" value="ECO:0007669"/>
    <property type="project" value="TreeGrafter"/>
</dbReference>
<dbReference type="InterPro" id="IPR002509">
    <property type="entry name" value="NODB_dom"/>
</dbReference>
<evidence type="ECO:0000256" key="1">
    <source>
        <dbReference type="ARBA" id="ARBA00022723"/>
    </source>
</evidence>
<dbReference type="AlphaFoldDB" id="A0A7I7SUP4"/>
<keyword evidence="7" id="KW-1185">Reference proteome</keyword>
<dbReference type="PANTHER" id="PTHR10587:SF133">
    <property type="entry name" value="CHITIN DEACETYLASE 1-RELATED"/>
    <property type="match status" value="1"/>
</dbReference>
<keyword evidence="4" id="KW-0472">Membrane</keyword>
<evidence type="ECO:0000259" key="5">
    <source>
        <dbReference type="PROSITE" id="PS51677"/>
    </source>
</evidence>
<dbReference type="Proteomes" id="UP000466445">
    <property type="component" value="Chromosome"/>
</dbReference>
<dbReference type="InterPro" id="IPR050248">
    <property type="entry name" value="Polysacc_deacetylase_ArnD"/>
</dbReference>